<organism evidence="1 2">
    <name type="scientific">Trichogramma kaykai</name>
    <dbReference type="NCBI Taxonomy" id="54128"/>
    <lineage>
        <taxon>Eukaryota</taxon>
        <taxon>Metazoa</taxon>
        <taxon>Ecdysozoa</taxon>
        <taxon>Arthropoda</taxon>
        <taxon>Hexapoda</taxon>
        <taxon>Insecta</taxon>
        <taxon>Pterygota</taxon>
        <taxon>Neoptera</taxon>
        <taxon>Endopterygota</taxon>
        <taxon>Hymenoptera</taxon>
        <taxon>Apocrita</taxon>
        <taxon>Proctotrupomorpha</taxon>
        <taxon>Chalcidoidea</taxon>
        <taxon>Trichogrammatidae</taxon>
        <taxon>Trichogramma</taxon>
    </lineage>
</organism>
<keyword evidence="2" id="KW-1185">Reference proteome</keyword>
<evidence type="ECO:0000313" key="1">
    <source>
        <dbReference type="EMBL" id="KAL3401116.1"/>
    </source>
</evidence>
<dbReference type="EMBL" id="JBJJXI010000049">
    <property type="protein sequence ID" value="KAL3401116.1"/>
    <property type="molecule type" value="Genomic_DNA"/>
</dbReference>
<name>A0ABD2X7G4_9HYME</name>
<gene>
    <name evidence="1" type="ORF">TKK_005741</name>
</gene>
<dbReference type="AlphaFoldDB" id="A0ABD2X7G4"/>
<dbReference type="Proteomes" id="UP001627154">
    <property type="component" value="Unassembled WGS sequence"/>
</dbReference>
<sequence length="87" mass="10265">MNPTHNLLTHRNIISINHTVKTLIFIAKYTSFFSEQFKDVQYHDFSKIEDVIFIGSLLLRLKKISAVNSHERMNKRFSNLVFLNLIN</sequence>
<protein>
    <submittedName>
        <fullName evidence="1">Uncharacterized protein</fullName>
    </submittedName>
</protein>
<proteinExistence type="predicted"/>
<comment type="caution">
    <text evidence="1">The sequence shown here is derived from an EMBL/GenBank/DDBJ whole genome shotgun (WGS) entry which is preliminary data.</text>
</comment>
<reference evidence="1 2" key="1">
    <citation type="journal article" date="2024" name="bioRxiv">
        <title>A reference genome for Trichogramma kaykai: A tiny desert-dwelling parasitoid wasp with competing sex-ratio distorters.</title>
        <authorList>
            <person name="Culotta J."/>
            <person name="Lindsey A.R."/>
        </authorList>
    </citation>
    <scope>NUCLEOTIDE SEQUENCE [LARGE SCALE GENOMIC DNA]</scope>
    <source>
        <strain evidence="1 2">KSX58</strain>
    </source>
</reference>
<accession>A0ABD2X7G4</accession>
<evidence type="ECO:0000313" key="2">
    <source>
        <dbReference type="Proteomes" id="UP001627154"/>
    </source>
</evidence>